<dbReference type="PANTHER" id="PTHR32182:SF22">
    <property type="entry name" value="ATP-DEPENDENT ENDONUCLEASE, OLD FAMILY-RELATED"/>
    <property type="match status" value="1"/>
</dbReference>
<sequence length="786" mass="87802">MFSDAWLADGQDFINQFLGVAFAGKVPSQYEQENGRSNDDLVATLKNLENYNRDFFIIFAHVESNSGLWKEIGGGRMEELAVEPLIQKYALGFQKVRTHDKPDAVCRMKVKGWWGEHYPAEVEGSDAKAIEEIGKGENVYLKLGDLSFDAVKFALTDHSFRVSPSVPAVQHSHVNAVRFEGGLLDGKRVTFSPHLNCLIGIQGSGKSSILESVRYALDIPFGDKAQDKEYKDGLLPHVLKSGGKVVVEATDRHGGHFEVSRILGHSPDVYVDGTLRPGVSIKETIIAKPLYFGQKDLSAAGKGFGHDLIEKLMGDGLKAVRQKIAERSAELKTAIESFNSVRSDAEGKQTLEDKLKDIEFNLEHFDKYGIKDQLEKQLAYSADFTYCKGIDATAQSWHNAIDSAVTRAEDDFKTVEAHSSQHNVEFFARYDVKVAELKATVTTARTLVDEIKSKSENLESLRQEFEGVRDELKEEFAETERELVKALEERGVTSIEPDAYIKLTQLKQEIEGSIAELANRAGMEKSKRDAVVTALSSLNDAWRDEYMLIKAALKIINESQGSLRVEAEFKGDRSEFKIHVEALLRGHSFRKEYYDTLGNAYVDFGEIFKDLDNASTHAKGKSEEFKKLFMENLYQFIGYQVPNNYAVTYHGKALSSHSLGQRASAMMLFLLSQEGNDLLLIDQPEDDLDSQTVYEEVVKLLRKLKPRQQFIFATHNANFPVLGDAETITTCSASDEEIAISVGNIDDKACQKSVISIMEGGPEAFERRKAIYQIWKADTADNQGAT</sequence>
<comment type="caution">
    <text evidence="2">The sequence shown here is derived from an EMBL/GenBank/DDBJ whole genome shotgun (WGS) entry which is preliminary data.</text>
</comment>
<protein>
    <submittedName>
        <fullName evidence="2">Uncharacterized protein</fullName>
    </submittedName>
</protein>
<dbReference type="PROSITE" id="PS50096">
    <property type="entry name" value="IQ"/>
    <property type="match status" value="1"/>
</dbReference>
<dbReference type="InterPro" id="IPR027417">
    <property type="entry name" value="P-loop_NTPase"/>
</dbReference>
<dbReference type="NCBIfam" id="NF045780">
    <property type="entry name" value="TrlF_fam_ATP"/>
    <property type="match status" value="1"/>
</dbReference>
<dbReference type="PANTHER" id="PTHR32182">
    <property type="entry name" value="DNA REPLICATION AND REPAIR PROTEIN RECF"/>
    <property type="match status" value="1"/>
</dbReference>
<keyword evidence="1" id="KW-0175">Coiled coil</keyword>
<reference evidence="2 3" key="1">
    <citation type="submission" date="2019-09" db="EMBL/GenBank/DDBJ databases">
        <title>Taxonomic organization of the family Brucellaceae based on a phylogenomic approach.</title>
        <authorList>
            <person name="Leclercq S."/>
            <person name="Cloeckaert A."/>
            <person name="Zygmunt M.S."/>
        </authorList>
    </citation>
    <scope>NUCLEOTIDE SEQUENCE [LARGE SCALE GENOMIC DNA]</scope>
    <source>
        <strain evidence="2 3">TA93</strain>
    </source>
</reference>
<evidence type="ECO:0000313" key="2">
    <source>
        <dbReference type="EMBL" id="KAB2655230.1"/>
    </source>
</evidence>
<proteinExistence type="predicted"/>
<dbReference type="InterPro" id="IPR054787">
    <property type="entry name" value="TrlF_ATPase"/>
</dbReference>
<dbReference type="SUPFAM" id="SSF52540">
    <property type="entry name" value="P-loop containing nucleoside triphosphate hydrolases"/>
    <property type="match status" value="1"/>
</dbReference>
<dbReference type="Gene3D" id="3.40.50.300">
    <property type="entry name" value="P-loop containing nucleotide triphosphate hydrolases"/>
    <property type="match status" value="2"/>
</dbReference>
<evidence type="ECO:0000313" key="3">
    <source>
        <dbReference type="Proteomes" id="UP000460650"/>
    </source>
</evidence>
<gene>
    <name evidence="2" type="ORF">F9K94_21550</name>
</gene>
<dbReference type="GO" id="GO:0006302">
    <property type="term" value="P:double-strand break repair"/>
    <property type="evidence" value="ECO:0007669"/>
    <property type="project" value="TreeGrafter"/>
</dbReference>
<dbReference type="EMBL" id="WBVY01000007">
    <property type="protein sequence ID" value="KAB2655230.1"/>
    <property type="molecule type" value="Genomic_DNA"/>
</dbReference>
<name>A0A7V7VQY7_9HYPH</name>
<dbReference type="AlphaFoldDB" id="A0A7V7VQY7"/>
<evidence type="ECO:0000256" key="1">
    <source>
        <dbReference type="SAM" id="Coils"/>
    </source>
</evidence>
<accession>A0A7V7VQY7</accession>
<feature type="coiled-coil region" evidence="1">
    <location>
        <begin position="444"/>
        <end position="489"/>
    </location>
</feature>
<dbReference type="Proteomes" id="UP000460650">
    <property type="component" value="Unassembled WGS sequence"/>
</dbReference>
<dbReference type="GO" id="GO:0000731">
    <property type="term" value="P:DNA synthesis involved in DNA repair"/>
    <property type="evidence" value="ECO:0007669"/>
    <property type="project" value="TreeGrafter"/>
</dbReference>
<organism evidence="2 3">
    <name type="scientific">Brucella tritici</name>
    <dbReference type="NCBI Taxonomy" id="94626"/>
    <lineage>
        <taxon>Bacteria</taxon>
        <taxon>Pseudomonadati</taxon>
        <taxon>Pseudomonadota</taxon>
        <taxon>Alphaproteobacteria</taxon>
        <taxon>Hyphomicrobiales</taxon>
        <taxon>Brucellaceae</taxon>
        <taxon>Brucella/Ochrobactrum group</taxon>
        <taxon>Brucella</taxon>
    </lineage>
</organism>